<feature type="region of interest" description="Disordered" evidence="1">
    <location>
        <begin position="35"/>
        <end position="96"/>
    </location>
</feature>
<protein>
    <submittedName>
        <fullName evidence="2">Uncharacterized protein</fullName>
    </submittedName>
</protein>
<feature type="compositionally biased region" description="Basic and acidic residues" evidence="1">
    <location>
        <begin position="86"/>
        <end position="96"/>
    </location>
</feature>
<feature type="compositionally biased region" description="Basic and acidic residues" evidence="1">
    <location>
        <begin position="35"/>
        <end position="49"/>
    </location>
</feature>
<evidence type="ECO:0000256" key="1">
    <source>
        <dbReference type="SAM" id="MobiDB-lite"/>
    </source>
</evidence>
<evidence type="ECO:0000313" key="3">
    <source>
        <dbReference type="Proteomes" id="UP001590950"/>
    </source>
</evidence>
<reference evidence="2 3" key="1">
    <citation type="submission" date="2024-09" db="EMBL/GenBank/DDBJ databases">
        <title>Rethinking Asexuality: The Enigmatic Case of Functional Sexual Genes in Lepraria (Stereocaulaceae).</title>
        <authorList>
            <person name="Doellman M."/>
            <person name="Sun Y."/>
            <person name="Barcenas-Pena A."/>
            <person name="Lumbsch H.T."/>
            <person name="Grewe F."/>
        </authorList>
    </citation>
    <scope>NUCLEOTIDE SEQUENCE [LARGE SCALE GENOMIC DNA]</scope>
    <source>
        <strain evidence="2 3">Mercado 3170</strain>
    </source>
</reference>
<name>A0ABR4AEQ3_9LECA</name>
<dbReference type="EMBL" id="JBEFKJ010000011">
    <property type="protein sequence ID" value="KAL2043590.1"/>
    <property type="molecule type" value="Genomic_DNA"/>
</dbReference>
<gene>
    <name evidence="2" type="ORF">N7G274_003897</name>
</gene>
<feature type="compositionally biased region" description="Polar residues" evidence="1">
    <location>
        <begin position="50"/>
        <end position="63"/>
    </location>
</feature>
<dbReference type="Proteomes" id="UP001590950">
    <property type="component" value="Unassembled WGS sequence"/>
</dbReference>
<evidence type="ECO:0000313" key="2">
    <source>
        <dbReference type="EMBL" id="KAL2043590.1"/>
    </source>
</evidence>
<accession>A0ABR4AEQ3</accession>
<proteinExistence type="predicted"/>
<sequence>MFPKTGQGLTSYFEEKRPYDEEDIRAVVEFLAKKRTMEEQDPERAHTETKQPVSEETQDSLSVPNAELRAISKLFEASKLSNSQNDSKKESPKGKK</sequence>
<comment type="caution">
    <text evidence="2">The sequence shown here is derived from an EMBL/GenBank/DDBJ whole genome shotgun (WGS) entry which is preliminary data.</text>
</comment>
<organism evidence="2 3">
    <name type="scientific">Stereocaulon virgatum</name>
    <dbReference type="NCBI Taxonomy" id="373712"/>
    <lineage>
        <taxon>Eukaryota</taxon>
        <taxon>Fungi</taxon>
        <taxon>Dikarya</taxon>
        <taxon>Ascomycota</taxon>
        <taxon>Pezizomycotina</taxon>
        <taxon>Lecanoromycetes</taxon>
        <taxon>OSLEUM clade</taxon>
        <taxon>Lecanoromycetidae</taxon>
        <taxon>Lecanorales</taxon>
        <taxon>Lecanorineae</taxon>
        <taxon>Stereocaulaceae</taxon>
        <taxon>Stereocaulon</taxon>
    </lineage>
</organism>
<keyword evidence="3" id="KW-1185">Reference proteome</keyword>